<dbReference type="InterPro" id="IPR002641">
    <property type="entry name" value="PNPLA_dom"/>
</dbReference>
<feature type="compositionally biased region" description="Polar residues" evidence="3">
    <location>
        <begin position="63"/>
        <end position="78"/>
    </location>
</feature>
<reference evidence="5 6" key="1">
    <citation type="journal article" date="2006" name="Genome Biol.">
        <title>Genomic analysis reveals that Pseudomonas aeruginosa virulence is combinatorial.</title>
        <authorList>
            <person name="Lee D.G."/>
            <person name="Urbach J.M."/>
            <person name="Wu G."/>
            <person name="Liberati N.T."/>
            <person name="Feinbaum R.L."/>
            <person name="Miyata S."/>
            <person name="Diggins L.T."/>
            <person name="He J."/>
            <person name="Saucier M."/>
            <person name="Deziel E."/>
            <person name="Friedman L."/>
            <person name="Li L."/>
            <person name="Grills G."/>
            <person name="Montgomery K."/>
            <person name="Kucherlapati R."/>
            <person name="Rahme L.G."/>
            <person name="Ausubel F.M."/>
        </authorList>
    </citation>
    <scope>NUCLEOTIDE SEQUENCE [LARGE SCALE GENOMIC DNA]</scope>
    <source>
        <strain evidence="5 6">UCBPP-PA14</strain>
    </source>
</reference>
<protein>
    <submittedName>
        <fullName evidence="5">ExoU</fullName>
    </submittedName>
</protein>
<dbReference type="KEGG" id="pau:PA14_51530"/>
<feature type="active site" description="Proton acceptor" evidence="2">
    <location>
        <position position="344"/>
    </location>
</feature>
<dbReference type="Proteomes" id="UP000000653">
    <property type="component" value="Chromosome"/>
</dbReference>
<keyword evidence="2" id="KW-0442">Lipid degradation</keyword>
<dbReference type="HOGENOM" id="CLU_423809_0_0_6"/>
<feature type="active site" description="Nucleophile" evidence="2">
    <location>
        <position position="142"/>
    </location>
</feature>
<dbReference type="RefSeq" id="WP_003134060.1">
    <property type="nucleotide sequence ID" value="NC_008463.1"/>
</dbReference>
<proteinExistence type="predicted"/>
<evidence type="ECO:0000313" key="6">
    <source>
        <dbReference type="Proteomes" id="UP000000653"/>
    </source>
</evidence>
<evidence type="ECO:0000256" key="1">
    <source>
        <dbReference type="ARBA" id="ARBA00023098"/>
    </source>
</evidence>
<dbReference type="SUPFAM" id="SSF52151">
    <property type="entry name" value="FabD/lysophospholipase-like"/>
    <property type="match status" value="1"/>
</dbReference>
<feature type="short sequence motif" description="GXGXXG" evidence="2">
    <location>
        <begin position="111"/>
        <end position="116"/>
    </location>
</feature>
<dbReference type="Pfam" id="PF20983">
    <property type="entry name" value="ExoU_C"/>
    <property type="match status" value="1"/>
</dbReference>
<dbReference type="Gene3D" id="3.40.1090.10">
    <property type="entry name" value="Cytosolic phospholipase A2 catalytic domain"/>
    <property type="match status" value="1"/>
</dbReference>
<dbReference type="PROSITE" id="PS51635">
    <property type="entry name" value="PNPLA"/>
    <property type="match status" value="1"/>
</dbReference>
<accession>A0A0H2Z7I6</accession>
<evidence type="ECO:0000313" key="5">
    <source>
        <dbReference type="EMBL" id="ABJ10150.1"/>
    </source>
</evidence>
<dbReference type="PANTHER" id="PTHR46394:SF1">
    <property type="entry name" value="PNPLA DOMAIN-CONTAINING PROTEIN"/>
    <property type="match status" value="1"/>
</dbReference>
<dbReference type="Pfam" id="PF01734">
    <property type="entry name" value="Patatin"/>
    <property type="match status" value="1"/>
</dbReference>
<feature type="domain" description="PNPLA" evidence="4">
    <location>
        <begin position="107"/>
        <end position="357"/>
    </location>
</feature>
<dbReference type="PANTHER" id="PTHR46394">
    <property type="entry name" value="ANNEXIN"/>
    <property type="match status" value="1"/>
</dbReference>
<dbReference type="BioCyc" id="PAER208963:G1G74-4334-MONOMER"/>
<evidence type="ECO:0000256" key="2">
    <source>
        <dbReference type="PROSITE-ProRule" id="PRU01161"/>
    </source>
</evidence>
<dbReference type="Gene3D" id="1.20.1050.100">
    <property type="match status" value="1"/>
</dbReference>
<feature type="compositionally biased region" description="Polar residues" evidence="3">
    <location>
        <begin position="1"/>
        <end position="36"/>
    </location>
</feature>
<name>A0A0H2Z7I6_PSEAB</name>
<dbReference type="SMR" id="A0A0H2Z7I6"/>
<dbReference type="InterPro" id="IPR049154">
    <property type="entry name" value="ExoU_C"/>
</dbReference>
<dbReference type="GO" id="GO:0016042">
    <property type="term" value="P:lipid catabolic process"/>
    <property type="evidence" value="ECO:0007669"/>
    <property type="project" value="UniProtKB-UniRule"/>
</dbReference>
<feature type="short sequence motif" description="DGA/G" evidence="2">
    <location>
        <begin position="344"/>
        <end position="346"/>
    </location>
</feature>
<keyword evidence="2" id="KW-0378">Hydrolase</keyword>
<dbReference type="InterPro" id="IPR052580">
    <property type="entry name" value="Lipid_Hydrolase"/>
</dbReference>
<dbReference type="InterPro" id="IPR049155">
    <property type="entry name" value="ExoU_mid_dom"/>
</dbReference>
<dbReference type="EMBL" id="CP000438">
    <property type="protein sequence ID" value="ABJ10150.1"/>
    <property type="molecule type" value="Genomic_DNA"/>
</dbReference>
<evidence type="ECO:0000256" key="3">
    <source>
        <dbReference type="SAM" id="MobiDB-lite"/>
    </source>
</evidence>
<feature type="region of interest" description="Disordered" evidence="3">
    <location>
        <begin position="1"/>
        <end position="83"/>
    </location>
</feature>
<gene>
    <name evidence="5" type="primary">exoU</name>
    <name evidence="5" type="ordered locus">PA14_51530</name>
</gene>
<dbReference type="InterPro" id="IPR016035">
    <property type="entry name" value="Acyl_Trfase/lysoPLipase"/>
</dbReference>
<keyword evidence="1 2" id="KW-0443">Lipid metabolism</keyword>
<dbReference type="CDD" id="cd07207">
    <property type="entry name" value="Pat_ExoU_VipD_like"/>
    <property type="match status" value="1"/>
</dbReference>
<evidence type="ECO:0000259" key="4">
    <source>
        <dbReference type="PROSITE" id="PS51635"/>
    </source>
</evidence>
<feature type="short sequence motif" description="GXSXG" evidence="2">
    <location>
        <begin position="140"/>
        <end position="144"/>
    </location>
</feature>
<organism evidence="5 6">
    <name type="scientific">Pseudomonas aeruginosa (strain UCBPP-PA14)</name>
    <dbReference type="NCBI Taxonomy" id="208963"/>
    <lineage>
        <taxon>Bacteria</taxon>
        <taxon>Pseudomonadati</taxon>
        <taxon>Pseudomonadota</taxon>
        <taxon>Gammaproteobacteria</taxon>
        <taxon>Pseudomonadales</taxon>
        <taxon>Pseudomonadaceae</taxon>
        <taxon>Pseudomonas</taxon>
    </lineage>
</organism>
<dbReference type="GO" id="GO:0016787">
    <property type="term" value="F:hydrolase activity"/>
    <property type="evidence" value="ECO:0007669"/>
    <property type="project" value="UniProtKB-UniRule"/>
</dbReference>
<sequence>MHIQSLGATASSLNQEPVETPSQAAHKSASLRQEPSGQGLGVALKSTPGILSGKLPESVSDVRFSSPQGQGESRTLTDSAGPRQITLRQFENGVTELQLSRPPLTSLVLSGGGAKGAAYPGAMLALEEKGMLDGIRSMSGSSAGGITAALLASGMSPAAFKTLSDKMDLISLLDSSNKKLKLFQHISSEIGASLKKGLGNKIGGFSELLLNVLPRIDSRAEPLERLLRDETRKAVLGQIATHPEVARQPTVAAIASRLQSGSGVTFGDLDRLSAYIPQIKTLNITGTAMFEGRPQLVVFNASHTPDLEVAQAAHISGSFPGVFQKVSLSDQPYQAGVEWTEFQDGGVMINVPVPEMIDKNFDSGPLRRNDNLILEFEGEAGEVAPDRGTRGGALKGWVVGVPALQAREMLQLEGLEELREQTVVVPLKSERGDFSGMLGGTLNFTMPDEIKAHLQERLQERVGEHLEKRLQASERHTFASLDEALLALDDSMLTSVAQQNPEITDGAVAFRQKARDAFTELTVAIVSANGLAGRLKLDEAMRSALQRLDALADTPERLAWLAAELNHADNVDHQQLLDAMRGQTVQSPVLAAALAEAQRRKVAVIAENIRKEVIFPSLYRPGQPDSNVALLRRAEEQLRHATSPAEINQALNDIVDNYSARGFLRFGKPLSSTTVEMAKAWRNKEFT</sequence>
<dbReference type="Pfam" id="PF20848">
    <property type="entry name" value="ExoU_mid_dom"/>
    <property type="match status" value="1"/>
</dbReference>
<dbReference type="AlphaFoldDB" id="A0A0H2Z7I6"/>